<dbReference type="RefSeq" id="WP_110083518.1">
    <property type="nucleotide sequence ID" value="NZ_CATNXM010000003.1"/>
</dbReference>
<feature type="domain" description="Actin-like protein N-terminal" evidence="1">
    <location>
        <begin position="8"/>
        <end position="157"/>
    </location>
</feature>
<reference evidence="2" key="1">
    <citation type="journal article" date="2018" name="Genome Biol.">
        <title>SKESA: strategic k-mer extension for scrupulous assemblies.</title>
        <authorList>
            <person name="Souvorov A."/>
            <person name="Agarwala R."/>
            <person name="Lipman D.J."/>
        </authorList>
    </citation>
    <scope>NUCLEOTIDE SEQUENCE</scope>
    <source>
        <strain evidence="2">C25</strain>
    </source>
</reference>
<accession>A0AAN5NDD8</accession>
<organism evidence="2 3">
    <name type="scientific">Clostridium perfringens</name>
    <dbReference type="NCBI Taxonomy" id="1502"/>
    <lineage>
        <taxon>Bacteria</taxon>
        <taxon>Bacillati</taxon>
        <taxon>Bacillota</taxon>
        <taxon>Clostridia</taxon>
        <taxon>Eubacteriales</taxon>
        <taxon>Clostridiaceae</taxon>
        <taxon>Clostridium</taxon>
    </lineage>
</organism>
<protein>
    <submittedName>
        <fullName evidence="2">Recombinase</fullName>
    </submittedName>
</protein>
<evidence type="ECO:0000313" key="2">
    <source>
        <dbReference type="EMBL" id="HAT4299563.1"/>
    </source>
</evidence>
<dbReference type="Proteomes" id="UP000855421">
    <property type="component" value="Unassembled WGS sequence"/>
</dbReference>
<dbReference type="SUPFAM" id="SSF53067">
    <property type="entry name" value="Actin-like ATPase domain"/>
    <property type="match status" value="2"/>
</dbReference>
<dbReference type="InterPro" id="IPR043129">
    <property type="entry name" value="ATPase_NBD"/>
</dbReference>
<evidence type="ECO:0000259" key="1">
    <source>
        <dbReference type="Pfam" id="PF17989"/>
    </source>
</evidence>
<name>A0AAN5NDD8_CLOPF</name>
<comment type="caution">
    <text evidence="2">The sequence shown here is derived from an EMBL/GenBank/DDBJ whole genome shotgun (WGS) entry which is preliminary data.</text>
</comment>
<proteinExistence type="predicted"/>
<reference evidence="2" key="2">
    <citation type="submission" date="2020-07" db="EMBL/GenBank/DDBJ databases">
        <authorList>
            <consortium name="NCBI Pathogen Detection Project"/>
        </authorList>
    </citation>
    <scope>NUCLEOTIDE SEQUENCE</scope>
    <source>
        <strain evidence="2">C25</strain>
    </source>
</reference>
<dbReference type="AlphaFoldDB" id="A0AAN5NDD8"/>
<gene>
    <name evidence="2" type="ORF">I9063_002967</name>
</gene>
<dbReference type="Pfam" id="PF17989">
    <property type="entry name" value="ALP_N"/>
    <property type="match status" value="1"/>
</dbReference>
<dbReference type="InterPro" id="IPR040607">
    <property type="entry name" value="ALP_N"/>
</dbReference>
<dbReference type="Gene3D" id="3.30.420.40">
    <property type="match status" value="1"/>
</dbReference>
<dbReference type="EMBL" id="DACTBT010000029">
    <property type="protein sequence ID" value="HAT4299563.1"/>
    <property type="molecule type" value="Genomic_DNA"/>
</dbReference>
<sequence>MKKIVLSADIGKYETELTGRDLSLSTEDLKTVRFRTKLYDLKKGYVDVEGNSYLVEFEGGKYIVGEQGQDKSFDTSKTKFLHQIACYTAITEFLEPNTKDNEIYMVLACPFSVLSVQEAKEEYKEFIKSKGIINITVNGENYEFEIKDILIKAEGSGIIYLEPNLFEGKTVGIVDLGGLNMAWSLYVNGVCKKDDRFIEECGTDRLIEIVREQLSIYRKGNLVSNDTAEKALHEGGLKKAGKIDNESTVFIEKSKETYLDEVLKHIEAHKYNIDEIDMIVFVGGTPKHIKENISNKIIHSYIPVNSELTTVEGLYKVAFKKYAQ</sequence>
<dbReference type="CDD" id="cd24026">
    <property type="entry name" value="ASKHA_NBD_ParM_Alp12-like"/>
    <property type="match status" value="1"/>
</dbReference>
<evidence type="ECO:0000313" key="3">
    <source>
        <dbReference type="Proteomes" id="UP000855421"/>
    </source>
</evidence>